<proteinExistence type="predicted"/>
<dbReference type="SUPFAM" id="SSF51430">
    <property type="entry name" value="NAD(P)-linked oxidoreductase"/>
    <property type="match status" value="1"/>
</dbReference>
<feature type="site" description="Lowers pKa of active site Tyr" evidence="4">
    <location>
        <position position="83"/>
    </location>
</feature>
<dbReference type="EMBL" id="NKXS01001401">
    <property type="protein sequence ID" value="PIN18776.1"/>
    <property type="molecule type" value="Genomic_DNA"/>
</dbReference>
<dbReference type="Gene3D" id="3.20.20.100">
    <property type="entry name" value="NADP-dependent oxidoreductase domain"/>
    <property type="match status" value="1"/>
</dbReference>
<evidence type="ECO:0000256" key="4">
    <source>
        <dbReference type="PIRSR" id="PIRSR000097-3"/>
    </source>
</evidence>
<dbReference type="STRING" id="429701.A0A2G9HML7"/>
<evidence type="ECO:0000313" key="6">
    <source>
        <dbReference type="EMBL" id="PIN18776.1"/>
    </source>
</evidence>
<dbReference type="GO" id="GO:0016616">
    <property type="term" value="F:oxidoreductase activity, acting on the CH-OH group of donors, NAD or NADP as acceptor"/>
    <property type="evidence" value="ECO:0007669"/>
    <property type="project" value="InterPro"/>
</dbReference>
<dbReference type="OrthoDB" id="416253at2759"/>
<evidence type="ECO:0000313" key="7">
    <source>
        <dbReference type="Proteomes" id="UP000231279"/>
    </source>
</evidence>
<accession>A0A2G9HML7</accession>
<dbReference type="InterPro" id="IPR020471">
    <property type="entry name" value="AKR"/>
</dbReference>
<name>A0A2G9HML7_9LAMI</name>
<evidence type="ECO:0000256" key="3">
    <source>
        <dbReference type="PIRSR" id="PIRSR000097-2"/>
    </source>
</evidence>
<evidence type="ECO:0000259" key="5">
    <source>
        <dbReference type="Pfam" id="PF00248"/>
    </source>
</evidence>
<dbReference type="PANTHER" id="PTHR11732">
    <property type="entry name" value="ALDO/KETO REDUCTASE"/>
    <property type="match status" value="1"/>
</dbReference>
<dbReference type="InterPro" id="IPR018170">
    <property type="entry name" value="Aldo/ket_reductase_CS"/>
</dbReference>
<evidence type="ECO:0000256" key="1">
    <source>
        <dbReference type="ARBA" id="ARBA00023002"/>
    </source>
</evidence>
<reference evidence="7" key="1">
    <citation type="journal article" date="2018" name="Gigascience">
        <title>Genome assembly of the Pink Ipe (Handroanthus impetiginosus, Bignoniaceae), a highly valued, ecologically keystone Neotropical timber forest tree.</title>
        <authorList>
            <person name="Silva-Junior O.B."/>
            <person name="Grattapaglia D."/>
            <person name="Novaes E."/>
            <person name="Collevatti R.G."/>
        </authorList>
    </citation>
    <scope>NUCLEOTIDE SEQUENCE [LARGE SCALE GENOMIC DNA]</scope>
    <source>
        <strain evidence="7">cv. UFG-1</strain>
    </source>
</reference>
<dbReference type="InterPro" id="IPR044497">
    <property type="entry name" value="AKR4A/B"/>
</dbReference>
<dbReference type="EC" id="1.1.1.334" evidence="6"/>
<dbReference type="InterPro" id="IPR023210">
    <property type="entry name" value="NADP_OxRdtase_dom"/>
</dbReference>
<dbReference type="AlphaFoldDB" id="A0A2G9HML7"/>
<dbReference type="InterPro" id="IPR036812">
    <property type="entry name" value="NAD(P)_OxRdtase_dom_sf"/>
</dbReference>
<dbReference type="GO" id="GO:0044550">
    <property type="term" value="P:secondary metabolite biosynthetic process"/>
    <property type="evidence" value="ECO:0007669"/>
    <property type="project" value="UniProtKB-ARBA"/>
</dbReference>
<gene>
    <name evidence="6" type="ORF">CDL12_08562</name>
</gene>
<evidence type="ECO:0000256" key="2">
    <source>
        <dbReference type="PIRSR" id="PIRSR000097-1"/>
    </source>
</evidence>
<keyword evidence="7" id="KW-1185">Reference proteome</keyword>
<dbReference type="PRINTS" id="PR00069">
    <property type="entry name" value="ALDKETRDTASE"/>
</dbReference>
<dbReference type="PROSITE" id="PS00062">
    <property type="entry name" value="ALDOKETO_REDUCTASE_2"/>
    <property type="match status" value="1"/>
</dbReference>
<dbReference type="PROSITE" id="PS00063">
    <property type="entry name" value="ALDOKETO_REDUCTASE_3"/>
    <property type="match status" value="1"/>
</dbReference>
<feature type="binding site" evidence="3">
    <location>
        <position position="116"/>
    </location>
    <ligand>
        <name>substrate</name>
    </ligand>
</feature>
<feature type="active site" description="Proton donor" evidence="2">
    <location>
        <position position="53"/>
    </location>
</feature>
<dbReference type="FunFam" id="3.20.20.100:FF:000014">
    <property type="entry name" value="NAD(P)-linked oxidoreductase superfamily protein"/>
    <property type="match status" value="1"/>
</dbReference>
<dbReference type="Proteomes" id="UP000231279">
    <property type="component" value="Unassembled WGS sequence"/>
</dbReference>
<dbReference type="Pfam" id="PF00248">
    <property type="entry name" value="Aldo_ket_red"/>
    <property type="match status" value="1"/>
</dbReference>
<comment type="caution">
    <text evidence="6">The sequence shown here is derived from an EMBL/GenBank/DDBJ whole genome shotgun (WGS) entry which is preliminary data.</text>
</comment>
<protein>
    <submittedName>
        <fullName evidence="6">Aldo/keto reductase family protein</fullName>
        <ecNumber evidence="6">1.1.1.334</ecNumber>
    </submittedName>
</protein>
<dbReference type="PIRSF" id="PIRSF000097">
    <property type="entry name" value="AKR"/>
    <property type="match status" value="1"/>
</dbReference>
<dbReference type="CDD" id="cd19124">
    <property type="entry name" value="AKR_AKR4A_4B"/>
    <property type="match status" value="1"/>
</dbReference>
<feature type="domain" description="NADP-dependent oxidoreductase" evidence="5">
    <location>
        <begin position="18"/>
        <end position="290"/>
    </location>
</feature>
<keyword evidence="1 6" id="KW-0560">Oxidoreductase</keyword>
<sequence>MQIPEVILNSGHSMPLIGMGTAADPLPPPENLTSIIIDAIAAGYRHFDTAALYSTEEPLGRAVAEALKRDLIKDRDEVFITSKLWCSDADHDLVLPALKESLRKLGLNYVDLYLIHWPVRIKPGINHFRFSKDDILPFDMKGTWKAMEECCKLGLAKSVGLSNFSCAKIERLLQHATIPPAVNQVEMNVAWQQQKMLEFCREKGIQVSAWSPLGANGAYWGSHRVLKSLVLQKIAAAKGKTMAQVALRWIHEEGASIIVKSFNNERMRENLDILDWKLTDEEVKQIKQISQCRGLLGQLFLHENGPYKTLEQLWDGEI</sequence>
<organism evidence="6 7">
    <name type="scientific">Handroanthus impetiginosus</name>
    <dbReference type="NCBI Taxonomy" id="429701"/>
    <lineage>
        <taxon>Eukaryota</taxon>
        <taxon>Viridiplantae</taxon>
        <taxon>Streptophyta</taxon>
        <taxon>Embryophyta</taxon>
        <taxon>Tracheophyta</taxon>
        <taxon>Spermatophyta</taxon>
        <taxon>Magnoliopsida</taxon>
        <taxon>eudicotyledons</taxon>
        <taxon>Gunneridae</taxon>
        <taxon>Pentapetalae</taxon>
        <taxon>asterids</taxon>
        <taxon>lamiids</taxon>
        <taxon>Lamiales</taxon>
        <taxon>Bignoniaceae</taxon>
        <taxon>Crescentiina</taxon>
        <taxon>Tabebuia alliance</taxon>
        <taxon>Handroanthus</taxon>
    </lineage>
</organism>
<dbReference type="PROSITE" id="PS00798">
    <property type="entry name" value="ALDOKETO_REDUCTASE_1"/>
    <property type="match status" value="1"/>
</dbReference>